<gene>
    <name evidence="5" type="ORF">PAC_19146</name>
</gene>
<keyword evidence="6" id="KW-1185">Reference proteome</keyword>
<evidence type="ECO:0000256" key="1">
    <source>
        <dbReference type="ARBA" id="ARBA00022737"/>
    </source>
</evidence>
<feature type="region of interest" description="Disordered" evidence="2">
    <location>
        <begin position="63"/>
        <end position="82"/>
    </location>
</feature>
<dbReference type="SUPFAM" id="SSF52540">
    <property type="entry name" value="P-loop containing nucleoside triphosphate hydrolases"/>
    <property type="match status" value="1"/>
</dbReference>
<dbReference type="PANTHER" id="PTHR10039:SF5">
    <property type="entry name" value="NACHT DOMAIN-CONTAINING PROTEIN"/>
    <property type="match status" value="1"/>
</dbReference>
<evidence type="ECO:0000313" key="5">
    <source>
        <dbReference type="EMBL" id="CZR69246.1"/>
    </source>
</evidence>
<reference evidence="5 6" key="1">
    <citation type="submission" date="2016-03" db="EMBL/GenBank/DDBJ databases">
        <authorList>
            <person name="Ploux O."/>
        </authorList>
    </citation>
    <scope>NUCLEOTIDE SEQUENCE [LARGE SCALE GENOMIC DNA]</scope>
    <source>
        <strain evidence="5 6">UAMH 11012</strain>
    </source>
</reference>
<organism evidence="5 6">
    <name type="scientific">Phialocephala subalpina</name>
    <dbReference type="NCBI Taxonomy" id="576137"/>
    <lineage>
        <taxon>Eukaryota</taxon>
        <taxon>Fungi</taxon>
        <taxon>Dikarya</taxon>
        <taxon>Ascomycota</taxon>
        <taxon>Pezizomycotina</taxon>
        <taxon>Leotiomycetes</taxon>
        <taxon>Helotiales</taxon>
        <taxon>Mollisiaceae</taxon>
        <taxon>Phialocephala</taxon>
        <taxon>Phialocephala fortinii species complex</taxon>
    </lineage>
</organism>
<protein>
    <submittedName>
        <fullName evidence="5">Uncharacterized protein</fullName>
    </submittedName>
</protein>
<accession>A0A1L7XW49</accession>
<dbReference type="InterPro" id="IPR056693">
    <property type="entry name" value="DUF7791"/>
</dbReference>
<dbReference type="Pfam" id="PF25053">
    <property type="entry name" value="DUF7791"/>
    <property type="match status" value="1"/>
</dbReference>
<evidence type="ECO:0000313" key="6">
    <source>
        <dbReference type="Proteomes" id="UP000184330"/>
    </source>
</evidence>
<dbReference type="PANTHER" id="PTHR10039">
    <property type="entry name" value="AMELOGENIN"/>
    <property type="match status" value="1"/>
</dbReference>
<evidence type="ECO:0000259" key="3">
    <source>
        <dbReference type="Pfam" id="PF24883"/>
    </source>
</evidence>
<feature type="compositionally biased region" description="Polar residues" evidence="2">
    <location>
        <begin position="63"/>
        <end position="79"/>
    </location>
</feature>
<dbReference type="Proteomes" id="UP000184330">
    <property type="component" value="Unassembled WGS sequence"/>
</dbReference>
<dbReference type="Gene3D" id="3.40.50.300">
    <property type="entry name" value="P-loop containing nucleotide triphosphate hydrolases"/>
    <property type="match status" value="1"/>
</dbReference>
<evidence type="ECO:0000256" key="2">
    <source>
        <dbReference type="SAM" id="MobiDB-lite"/>
    </source>
</evidence>
<sequence>MDPLTALSVAGTIVQFADFGTRLFSEGRELYQSATGALTANEELELVTVDLKALVVKLGHSSSSAESTSFQGPDDANNSRNEESFRKICSDVTRLADELLERLDRLKVRGTKKRHWESFQKAIQSAWSKGEITSLTNRLLNLKRAAETHTLFCIREKLDAESLQNSSHFASLDQRTRLIISSILHHHANENVMAAGVRDQMNTLLQLVRRLDTANVEEHRRTREMIVNLEYKQSAQQSSPIETITASIELLSVSDKEERKLRRSVQREIISSLEYPSMTSRYENIVEAYPTTFEWAFHDSTDEQMPWSNLSQWLKTGDGVYWINGKAGSGKSTLMKHIFEQERTRQYLNRWARGSDGFKGKGILICFATFFFWNSGTQEQKSQSGLLRSLLFQVLSHNPELVSIAFPDIWATTYSGLINDTSLEFDHIFTLGRLITAFRAIIHQNSVPMKLCFLVDGLDEFDGSHEEMANLFKDVATAKNVKVCLSSRPWVVFSESFKNCPSLRLQDLTRPDITSYVNGKFGQSEAFCSLLLREPQSAPELLTEIIDKADGVFLWVQIVVNSLLKGVQNRDEITILHQRLRCMPQELEPLYHHLLSLIEPVYKIWASKAFQIIRAYRDCRSDGTIWPPTATEDRSSITISELYFSLAEKLEVLIDDTNETWVQEQIYSRTSQVLTEELLPAKYEDAKIHLTARCAGLLEIPSFERDGPKAAIQFLHRTARDFLENRQNWLEILAYTANTNFDPYASLLKAGAIWLAIRCSQTNTRSVEVCKIMYNTVLYARKTALRATVDDGQSERIAEILQNAIEVMTEWDSIRKSTRKCGKEYRRRHWTCRLIGPTKLPFEWKFVALATVYGLDGYVGEQLRESSREAKSADIASQLLYFLIPGEKWPDDRFIPAARPEMVSLLLSHGADPDFTLGRPPYALSAWLNADLRNEQNSAIIGILDAARRKRRRGVYSNHDDDHPPRKKQH</sequence>
<dbReference type="InterPro" id="IPR056884">
    <property type="entry name" value="NPHP3-like_N"/>
</dbReference>
<dbReference type="InterPro" id="IPR027417">
    <property type="entry name" value="P-loop_NTPase"/>
</dbReference>
<dbReference type="Pfam" id="PF24883">
    <property type="entry name" value="NPHP3_N"/>
    <property type="match status" value="1"/>
</dbReference>
<feature type="domain" description="Nephrocystin 3-like N-terminal" evidence="3">
    <location>
        <begin position="309"/>
        <end position="488"/>
    </location>
</feature>
<feature type="domain" description="DUF7791" evidence="4">
    <location>
        <begin position="598"/>
        <end position="750"/>
    </location>
</feature>
<keyword evidence="1" id="KW-0677">Repeat</keyword>
<name>A0A1L7XW49_9HELO</name>
<dbReference type="EMBL" id="FJOG01000067">
    <property type="protein sequence ID" value="CZR69246.1"/>
    <property type="molecule type" value="Genomic_DNA"/>
</dbReference>
<dbReference type="AlphaFoldDB" id="A0A1L7XW49"/>
<dbReference type="STRING" id="576137.A0A1L7XW49"/>
<evidence type="ECO:0000259" key="4">
    <source>
        <dbReference type="Pfam" id="PF25053"/>
    </source>
</evidence>
<dbReference type="OrthoDB" id="443402at2759"/>
<proteinExistence type="predicted"/>